<protein>
    <submittedName>
        <fullName evidence="2">RHTO0S16e03356g1_1</fullName>
    </submittedName>
</protein>
<feature type="transmembrane region" description="Helical" evidence="1">
    <location>
        <begin position="6"/>
        <end position="27"/>
    </location>
</feature>
<dbReference type="EMBL" id="LK052951">
    <property type="protein sequence ID" value="CDR48198.1"/>
    <property type="molecule type" value="Genomic_DNA"/>
</dbReference>
<accession>A0A061BM97</accession>
<dbReference type="PANTHER" id="PTHR28011:SF1">
    <property type="entry name" value="NON-CLASSICAL EXPORT PROTEIN 1"/>
    <property type="match status" value="1"/>
</dbReference>
<name>A0A061BM97_RHOTO</name>
<keyword evidence="1" id="KW-0812">Transmembrane</keyword>
<dbReference type="GO" id="GO:0009306">
    <property type="term" value="P:protein secretion"/>
    <property type="evidence" value="ECO:0007669"/>
    <property type="project" value="InterPro"/>
</dbReference>
<dbReference type="PANTHER" id="PTHR28011">
    <property type="entry name" value="NON-CLASSICAL EXPORT PROTEIN 1"/>
    <property type="match status" value="1"/>
</dbReference>
<proteinExistence type="predicted"/>
<sequence>MPRVYLISKFGDVLLGLSTGVWAYYLYERRLNRPDGERLADLVRWKWAKFQDQRRNRVADQEGWEEIERELRAQGEVLEGKERR</sequence>
<dbReference type="OrthoDB" id="2155101at2759"/>
<dbReference type="InterPro" id="IPR024242">
    <property type="entry name" value="NCE101"/>
</dbReference>
<keyword evidence="1" id="KW-0472">Membrane</keyword>
<keyword evidence="1" id="KW-1133">Transmembrane helix</keyword>
<reference evidence="2" key="1">
    <citation type="journal article" date="2014" name="Genome Announc.">
        <title>Draft genome sequence of Rhodosporidium toruloides CECT1137, an oleaginous yeast of biotechnological interest.</title>
        <authorList>
            <person name="Morin N."/>
            <person name="Calcas X."/>
            <person name="Devillers H."/>
            <person name="Durrens P."/>
            <person name="Sherman D.J."/>
            <person name="Nicaud J.-M."/>
            <person name="Neuveglise C."/>
        </authorList>
    </citation>
    <scope>NUCLEOTIDE SEQUENCE</scope>
    <source>
        <strain evidence="2">CECT1137</strain>
    </source>
</reference>
<evidence type="ECO:0000313" key="2">
    <source>
        <dbReference type="EMBL" id="CDR48198.1"/>
    </source>
</evidence>
<dbReference type="Pfam" id="PF11654">
    <property type="entry name" value="NCE101"/>
    <property type="match status" value="1"/>
</dbReference>
<evidence type="ECO:0000256" key="1">
    <source>
        <dbReference type="SAM" id="Phobius"/>
    </source>
</evidence>
<dbReference type="AlphaFoldDB" id="A0A061BM97"/>
<organism evidence="2">
    <name type="scientific">Rhodotorula toruloides</name>
    <name type="common">Yeast</name>
    <name type="synonym">Rhodosporidium toruloides</name>
    <dbReference type="NCBI Taxonomy" id="5286"/>
    <lineage>
        <taxon>Eukaryota</taxon>
        <taxon>Fungi</taxon>
        <taxon>Dikarya</taxon>
        <taxon>Basidiomycota</taxon>
        <taxon>Pucciniomycotina</taxon>
        <taxon>Microbotryomycetes</taxon>
        <taxon>Sporidiobolales</taxon>
        <taxon>Sporidiobolaceae</taxon>
        <taxon>Rhodotorula</taxon>
    </lineage>
</organism>
<gene>
    <name evidence="2" type="ORF">RHTO0S_16e03356g</name>
</gene>